<evidence type="ECO:0000256" key="8">
    <source>
        <dbReference type="SAM" id="Coils"/>
    </source>
</evidence>
<gene>
    <name evidence="10" type="ORF">G4B88_004534</name>
</gene>
<sequence>MRVPPADDDGRKATLSGGGFRDAEALFRSKPISEIRNAESTTRSHIHHKQEELRLLVGTRYRDLIDSADSILLMKRSSQAISSNLSSVHQSILSLSDHHHPLDHSKTSSLSLHHRIYAIACRVKYLVDTPENIWGCLDESMFLEAATRYVRALHVHLLLDSADSDHRRFLSHFPLLQHQWQIVDSFKAQISQRARDRLFDRHLPVGSYADALAAVAAIDDLLPDHALALFLDSRKSWVSQTLAACSPDADCSAVVSVFCEVLRTIQVTVGQVGELFLRVLSDMPLFYKVVLGSPPASQLFGGIPNPEEEVKLWNSFREKLESVMAILDRDYIANACSLWLRDCGREMVDKINGRFLIDAVGSGRELALAEKLIRETMESKEVLEGSLEWLKNVFGSDIELPWSRMRELVLGEDSDLWDDIFEEAFVGRMKVIVSSRFGELASTVKVAEAVSSAASGDGIDFKGYLNRPFNGGGVWFIDSNSRKPMSGLKLIPPEEYEFRSCLNGYLGPQISEIRDAVDNCCQSLLEDLLGFLESPKASLRLKSLAPYLQSKCYDCLSTILQQLKEELQSLDAAMENGKDKEDRPISAAITVERALFIGRLLFAFLNHSKHVPVLLGPPRFWVSDTMSAVFDRLPSLLRQSGSRTVDGSGKQTRTGSKKQTSSATAALLGAADSASPKLEELTSTLRDLCIRAHSLWISWLSNELSIILARELGHDDALSSTTPLRGWEETVVKQEQSDDSQSDMKILLPSMPSLYIVSFLFRACEEIHRIGGHVLDRTILQKFALSLLEKVIGIYQDFLSTREESGSQVSEKGVLQVLLDLRFVADVLSGGDSVLIEESYRVPKARTAFRRKQDQTQTKSVTREHVDRLMARLSQRLDPIDWLTYEPYLWENERQSYQRNAVLFGFFVQLNRMYTDTVQKLPTNSESNIMRCSSVPRFKYLPISAPALSTRGATKASITTSSEDISSRSSWKAFTNGELPDKIDMDDDSSFGVATPFLKSFMQVGSTLKLGSILKDGQVGIFKDRSTAAMSTFGDILPAQAAGLLSSFTASKSDS</sequence>
<dbReference type="GO" id="GO:0015031">
    <property type="term" value="P:protein transport"/>
    <property type="evidence" value="ECO:0007669"/>
    <property type="project" value="UniProtKB-KW"/>
</dbReference>
<evidence type="ECO:0000256" key="5">
    <source>
        <dbReference type="ARBA" id="ARBA00022927"/>
    </source>
</evidence>
<dbReference type="AlphaFoldDB" id="A0A7J6DSN5"/>
<accession>A0A7J6DSN5</accession>
<comment type="similarity">
    <text evidence="2">Belongs to the COG1 family.</text>
</comment>
<dbReference type="GO" id="GO:0000139">
    <property type="term" value="C:Golgi membrane"/>
    <property type="evidence" value="ECO:0007669"/>
    <property type="project" value="UniProtKB-SubCell"/>
</dbReference>
<dbReference type="EMBL" id="JAATIQ010000669">
    <property type="protein sequence ID" value="KAF4348810.1"/>
    <property type="molecule type" value="Genomic_DNA"/>
</dbReference>
<keyword evidence="5" id="KW-0653">Protein transport</keyword>
<keyword evidence="11" id="KW-1185">Reference proteome</keyword>
<dbReference type="GO" id="GO:0017119">
    <property type="term" value="C:Golgi transport complex"/>
    <property type="evidence" value="ECO:0007669"/>
    <property type="project" value="InterPro"/>
</dbReference>
<evidence type="ECO:0000256" key="3">
    <source>
        <dbReference type="ARBA" id="ARBA00020978"/>
    </source>
</evidence>
<name>A0A7J6DSN5_CANSA</name>
<comment type="caution">
    <text evidence="10">The sequence shown here is derived from an EMBL/GenBank/DDBJ whole genome shotgun (WGS) entry which is preliminary data.</text>
</comment>
<evidence type="ECO:0000313" key="11">
    <source>
        <dbReference type="Proteomes" id="UP000583929"/>
    </source>
</evidence>
<keyword evidence="8" id="KW-0175">Coiled coil</keyword>
<keyword evidence="7" id="KW-0472">Membrane</keyword>
<evidence type="ECO:0000256" key="1">
    <source>
        <dbReference type="ARBA" id="ARBA00004395"/>
    </source>
</evidence>
<evidence type="ECO:0000256" key="7">
    <source>
        <dbReference type="ARBA" id="ARBA00023136"/>
    </source>
</evidence>
<protein>
    <recommendedName>
        <fullName evidence="3">Conserved oligomeric Golgi complex subunit 1</fullName>
    </recommendedName>
</protein>
<keyword evidence="6" id="KW-0333">Golgi apparatus</keyword>
<comment type="subcellular location">
    <subcellularLocation>
        <location evidence="1">Golgi apparatus membrane</location>
        <topology evidence="1">Peripheral membrane protein</topology>
    </subcellularLocation>
</comment>
<feature type="compositionally biased region" description="Polar residues" evidence="9">
    <location>
        <begin position="641"/>
        <end position="659"/>
    </location>
</feature>
<dbReference type="InterPro" id="IPR033370">
    <property type="entry name" value="COG1"/>
</dbReference>
<evidence type="ECO:0000256" key="9">
    <source>
        <dbReference type="SAM" id="MobiDB-lite"/>
    </source>
</evidence>
<dbReference type="Proteomes" id="UP000583929">
    <property type="component" value="Unassembled WGS sequence"/>
</dbReference>
<evidence type="ECO:0000256" key="2">
    <source>
        <dbReference type="ARBA" id="ARBA00006653"/>
    </source>
</evidence>
<dbReference type="PANTHER" id="PTHR31658:SF0">
    <property type="entry name" value="CONSERVED OLIGOMERIC GOLGI COMPLEX SUBUNIT 1"/>
    <property type="match status" value="1"/>
</dbReference>
<evidence type="ECO:0000256" key="6">
    <source>
        <dbReference type="ARBA" id="ARBA00023034"/>
    </source>
</evidence>
<dbReference type="PANTHER" id="PTHR31658">
    <property type="entry name" value="CONSERVED OLIGOMERIC GOLGI COMPLEX SUBUNIT 1"/>
    <property type="match status" value="1"/>
</dbReference>
<feature type="coiled-coil region" evidence="8">
    <location>
        <begin position="553"/>
        <end position="580"/>
    </location>
</feature>
<organism evidence="10 11">
    <name type="scientific">Cannabis sativa</name>
    <name type="common">Hemp</name>
    <name type="synonym">Marijuana</name>
    <dbReference type="NCBI Taxonomy" id="3483"/>
    <lineage>
        <taxon>Eukaryota</taxon>
        <taxon>Viridiplantae</taxon>
        <taxon>Streptophyta</taxon>
        <taxon>Embryophyta</taxon>
        <taxon>Tracheophyta</taxon>
        <taxon>Spermatophyta</taxon>
        <taxon>Magnoliopsida</taxon>
        <taxon>eudicotyledons</taxon>
        <taxon>Gunneridae</taxon>
        <taxon>Pentapetalae</taxon>
        <taxon>rosids</taxon>
        <taxon>fabids</taxon>
        <taxon>Rosales</taxon>
        <taxon>Cannabaceae</taxon>
        <taxon>Cannabis</taxon>
    </lineage>
</organism>
<feature type="region of interest" description="Disordered" evidence="9">
    <location>
        <begin position="641"/>
        <end position="662"/>
    </location>
</feature>
<reference evidence="10 11" key="1">
    <citation type="journal article" date="2020" name="bioRxiv">
        <title>Sequence and annotation of 42 cannabis genomes reveals extensive copy number variation in cannabinoid synthesis and pathogen resistance genes.</title>
        <authorList>
            <person name="Mckernan K.J."/>
            <person name="Helbert Y."/>
            <person name="Kane L.T."/>
            <person name="Ebling H."/>
            <person name="Zhang L."/>
            <person name="Liu B."/>
            <person name="Eaton Z."/>
            <person name="Mclaughlin S."/>
            <person name="Kingan S."/>
            <person name="Baybayan P."/>
            <person name="Concepcion G."/>
            <person name="Jordan M."/>
            <person name="Riva A."/>
            <person name="Barbazuk W."/>
            <person name="Harkins T."/>
        </authorList>
    </citation>
    <scope>NUCLEOTIDE SEQUENCE [LARGE SCALE GENOMIC DNA]</scope>
    <source>
        <strain evidence="11">cv. Jamaican Lion 4</strain>
        <tissue evidence="10">Leaf</tissue>
    </source>
</reference>
<evidence type="ECO:0000313" key="10">
    <source>
        <dbReference type="EMBL" id="KAF4348810.1"/>
    </source>
</evidence>
<dbReference type="GO" id="GO:0006891">
    <property type="term" value="P:intra-Golgi vesicle-mediated transport"/>
    <property type="evidence" value="ECO:0007669"/>
    <property type="project" value="InterPro"/>
</dbReference>
<keyword evidence="4" id="KW-0813">Transport</keyword>
<proteinExistence type="inferred from homology"/>
<dbReference type="Pfam" id="PF08700">
    <property type="entry name" value="VPS51_Exo84_N"/>
    <property type="match status" value="1"/>
</dbReference>
<evidence type="ECO:0000256" key="4">
    <source>
        <dbReference type="ARBA" id="ARBA00022448"/>
    </source>
</evidence>